<dbReference type="RefSeq" id="WP_165296487.1">
    <property type="nucleotide sequence ID" value="NZ_JAAKZZ010000001.1"/>
</dbReference>
<feature type="region of interest" description="Disordered" evidence="1">
    <location>
        <begin position="1"/>
        <end position="71"/>
    </location>
</feature>
<comment type="caution">
    <text evidence="2">The sequence shown here is derived from an EMBL/GenBank/DDBJ whole genome shotgun (WGS) entry which is preliminary data.</text>
</comment>
<protein>
    <submittedName>
        <fullName evidence="2">Uncharacterized protein</fullName>
    </submittedName>
</protein>
<keyword evidence="3" id="KW-1185">Reference proteome</keyword>
<dbReference type="Proteomes" id="UP000477722">
    <property type="component" value="Unassembled WGS sequence"/>
</dbReference>
<proteinExistence type="predicted"/>
<feature type="compositionally biased region" description="Low complexity" evidence="1">
    <location>
        <begin position="44"/>
        <end position="62"/>
    </location>
</feature>
<name>A0A6G4WQN8_9ACTN</name>
<evidence type="ECO:0000313" key="2">
    <source>
        <dbReference type="EMBL" id="NGO66811.1"/>
    </source>
</evidence>
<organism evidence="2 3">
    <name type="scientific">Streptomyces boncukensis</name>
    <dbReference type="NCBI Taxonomy" id="2711219"/>
    <lineage>
        <taxon>Bacteria</taxon>
        <taxon>Bacillati</taxon>
        <taxon>Actinomycetota</taxon>
        <taxon>Actinomycetes</taxon>
        <taxon>Kitasatosporales</taxon>
        <taxon>Streptomycetaceae</taxon>
        <taxon>Streptomyces</taxon>
    </lineage>
</organism>
<evidence type="ECO:0000313" key="3">
    <source>
        <dbReference type="Proteomes" id="UP000477722"/>
    </source>
</evidence>
<dbReference type="EMBL" id="JAAKZZ010000001">
    <property type="protein sequence ID" value="NGO66811.1"/>
    <property type="molecule type" value="Genomic_DNA"/>
</dbReference>
<dbReference type="AlphaFoldDB" id="A0A6G4WQN8"/>
<reference evidence="2 3" key="1">
    <citation type="submission" date="2020-02" db="EMBL/GenBank/DDBJ databases">
        <title>Whole-genome analyses of novel actinobacteria.</title>
        <authorList>
            <person name="Sahin N."/>
            <person name="Tatar D."/>
        </authorList>
    </citation>
    <scope>NUCLEOTIDE SEQUENCE [LARGE SCALE GENOMIC DNA]</scope>
    <source>
        <strain evidence="2 3">SB3404</strain>
    </source>
</reference>
<evidence type="ECO:0000256" key="1">
    <source>
        <dbReference type="SAM" id="MobiDB-lite"/>
    </source>
</evidence>
<sequence>MLNASEASMDAAAEDDAERQRNRAKLYAPPASERGRGRRRRRPPGMGMDRAQAQSLAAQLAAEDARLGAGG</sequence>
<accession>A0A6G4WQN8</accession>
<feature type="compositionally biased region" description="Low complexity" evidence="1">
    <location>
        <begin position="1"/>
        <end position="11"/>
    </location>
</feature>
<gene>
    <name evidence="2" type="ORF">G5C65_00220</name>
</gene>